<dbReference type="Gene3D" id="1.10.238.10">
    <property type="entry name" value="EF-hand"/>
    <property type="match status" value="1"/>
</dbReference>
<gene>
    <name evidence="2" type="ORF">ACFMB1_14020</name>
</gene>
<dbReference type="Proteomes" id="UP001596116">
    <property type="component" value="Unassembled WGS sequence"/>
</dbReference>
<evidence type="ECO:0000256" key="1">
    <source>
        <dbReference type="SAM" id="SignalP"/>
    </source>
</evidence>
<dbReference type="EMBL" id="JBHPON010000002">
    <property type="protein sequence ID" value="MFC6036671.1"/>
    <property type="molecule type" value="Genomic_DNA"/>
</dbReference>
<organism evidence="2 3">
    <name type="scientific">Hyphococcus aureus</name>
    <dbReference type="NCBI Taxonomy" id="2666033"/>
    <lineage>
        <taxon>Bacteria</taxon>
        <taxon>Pseudomonadati</taxon>
        <taxon>Pseudomonadota</taxon>
        <taxon>Alphaproteobacteria</taxon>
        <taxon>Parvularculales</taxon>
        <taxon>Parvularculaceae</taxon>
        <taxon>Hyphococcus</taxon>
    </lineage>
</organism>
<proteinExistence type="predicted"/>
<keyword evidence="3" id="KW-1185">Reference proteome</keyword>
<dbReference type="RefSeq" id="WP_379882087.1">
    <property type="nucleotide sequence ID" value="NZ_JBHPON010000002.1"/>
</dbReference>
<feature type="chain" id="PRO_5046753571" description="EF-hand domain-containing protein" evidence="1">
    <location>
        <begin position="21"/>
        <end position="177"/>
    </location>
</feature>
<comment type="caution">
    <text evidence="2">The sequence shown here is derived from an EMBL/GenBank/DDBJ whole genome shotgun (WGS) entry which is preliminary data.</text>
</comment>
<dbReference type="PROSITE" id="PS00018">
    <property type="entry name" value="EF_HAND_1"/>
    <property type="match status" value="1"/>
</dbReference>
<accession>A0ABW1KZV4</accession>
<sequence>MPATIFMNAVTAAFASVAVAAASYAGLKPGGAYDDGALKALSRSEAAAHAQSTFVRADRNGDEALDVNEFAAMTVVTAELANLNGFISVEDEAGVKTIALPIAAPLALGDAEQTRIDAVARHTFYAFAGEDGKMQQGEYLGLQNAIFASSDLNANGALTSAELSLFAQRQAFLRPKA</sequence>
<protein>
    <recommendedName>
        <fullName evidence="4">EF-hand domain-containing protein</fullName>
    </recommendedName>
</protein>
<reference evidence="2 3" key="1">
    <citation type="submission" date="2024-09" db="EMBL/GenBank/DDBJ databases">
        <authorList>
            <person name="Zhang Z.-H."/>
        </authorList>
    </citation>
    <scope>NUCLEOTIDE SEQUENCE [LARGE SCALE GENOMIC DNA]</scope>
    <source>
        <strain evidence="2 3">HHTR114</strain>
    </source>
</reference>
<keyword evidence="1" id="KW-0732">Signal</keyword>
<dbReference type="InterPro" id="IPR018247">
    <property type="entry name" value="EF_Hand_1_Ca_BS"/>
</dbReference>
<evidence type="ECO:0000313" key="3">
    <source>
        <dbReference type="Proteomes" id="UP001596116"/>
    </source>
</evidence>
<dbReference type="InterPro" id="IPR011992">
    <property type="entry name" value="EF-hand-dom_pair"/>
</dbReference>
<dbReference type="SUPFAM" id="SSF47473">
    <property type="entry name" value="EF-hand"/>
    <property type="match status" value="1"/>
</dbReference>
<evidence type="ECO:0008006" key="4">
    <source>
        <dbReference type="Google" id="ProtNLM"/>
    </source>
</evidence>
<name>A0ABW1KZV4_9PROT</name>
<evidence type="ECO:0000313" key="2">
    <source>
        <dbReference type="EMBL" id="MFC6036671.1"/>
    </source>
</evidence>
<feature type="signal peptide" evidence="1">
    <location>
        <begin position="1"/>
        <end position="20"/>
    </location>
</feature>